<dbReference type="EMBL" id="BDIP01002148">
    <property type="protein sequence ID" value="GIQ85807.1"/>
    <property type="molecule type" value="Genomic_DNA"/>
</dbReference>
<proteinExistence type="predicted"/>
<feature type="compositionally biased region" description="Low complexity" evidence="1">
    <location>
        <begin position="46"/>
        <end position="64"/>
    </location>
</feature>
<sequence>MSAPVSEPPLPLAEVGGRQPKDERRGRRGRRSVPPSPSGESASLPGAFSAHSASASASASAGAHSGSGRGGDATAGGAVPPPPVRPRKGAPPPPPERQRGRESLSSMHALPETDAEAEGIQTAGGEREMDVSTGSMPHPPPPPTRQRHQQRRKAPPVPWQTASASISRVTAPVSRVSTPSQDPFAATAPAPAGSLAMSHGSGQKDPFDIRARTIRAVGRSRRRGHGHDQGLPGMVSGAPVLNKETGYVPRPLANDPESDGHTFIPSITVGGPLQRGFDPAEPAEAEWPEFLYLLPSLLPHGEPCIPTLSKSQVMALTKVRAYFHALFIKRQSGSDETPEAIAHSIRAIIKDVKTHFEFNKTSERLTEQAQQGAVLPGAVLRTEAYDNRTENVPPLETSQTAKGATVNGRMRGDLSQSMKK</sequence>
<gene>
    <name evidence="2" type="ORF">KIPB_007538</name>
</gene>
<accession>A0A9K3D0B1</accession>
<comment type="caution">
    <text evidence="2">The sequence shown here is derived from an EMBL/GenBank/DDBJ whole genome shotgun (WGS) entry which is preliminary data.</text>
</comment>
<evidence type="ECO:0000313" key="3">
    <source>
        <dbReference type="Proteomes" id="UP000265618"/>
    </source>
</evidence>
<feature type="compositionally biased region" description="Basic residues" evidence="1">
    <location>
        <begin position="145"/>
        <end position="154"/>
    </location>
</feature>
<keyword evidence="3" id="KW-1185">Reference proteome</keyword>
<organism evidence="2 3">
    <name type="scientific">Kipferlia bialata</name>
    <dbReference type="NCBI Taxonomy" id="797122"/>
    <lineage>
        <taxon>Eukaryota</taxon>
        <taxon>Metamonada</taxon>
        <taxon>Carpediemonas-like organisms</taxon>
        <taxon>Kipferlia</taxon>
    </lineage>
</organism>
<feature type="region of interest" description="Disordered" evidence="1">
    <location>
        <begin position="1"/>
        <end position="206"/>
    </location>
</feature>
<feature type="compositionally biased region" description="Pro residues" evidence="1">
    <location>
        <begin position="79"/>
        <end position="95"/>
    </location>
</feature>
<name>A0A9K3D0B1_9EUKA</name>
<feature type="compositionally biased region" description="Low complexity" evidence="1">
    <location>
        <begin position="183"/>
        <end position="192"/>
    </location>
</feature>
<protein>
    <submittedName>
        <fullName evidence="2">Uncharacterized protein</fullName>
    </submittedName>
</protein>
<feature type="non-terminal residue" evidence="2">
    <location>
        <position position="1"/>
    </location>
</feature>
<feature type="region of interest" description="Disordered" evidence="1">
    <location>
        <begin position="390"/>
        <end position="420"/>
    </location>
</feature>
<dbReference type="AlphaFoldDB" id="A0A9K3D0B1"/>
<evidence type="ECO:0000313" key="2">
    <source>
        <dbReference type="EMBL" id="GIQ85807.1"/>
    </source>
</evidence>
<dbReference type="Proteomes" id="UP000265618">
    <property type="component" value="Unassembled WGS sequence"/>
</dbReference>
<feature type="compositionally biased region" description="Pro residues" evidence="1">
    <location>
        <begin position="1"/>
        <end position="11"/>
    </location>
</feature>
<evidence type="ECO:0000256" key="1">
    <source>
        <dbReference type="SAM" id="MobiDB-lite"/>
    </source>
</evidence>
<feature type="compositionally biased region" description="Gly residues" evidence="1">
    <location>
        <begin position="65"/>
        <end position="74"/>
    </location>
</feature>
<reference evidence="2 3" key="1">
    <citation type="journal article" date="2018" name="PLoS ONE">
        <title>The draft genome of Kipferlia bialata reveals reductive genome evolution in fornicate parasites.</title>
        <authorList>
            <person name="Tanifuji G."/>
            <person name="Takabayashi S."/>
            <person name="Kume K."/>
            <person name="Takagi M."/>
            <person name="Nakayama T."/>
            <person name="Kamikawa R."/>
            <person name="Inagaki Y."/>
            <person name="Hashimoto T."/>
        </authorList>
    </citation>
    <scope>NUCLEOTIDE SEQUENCE [LARGE SCALE GENOMIC DNA]</scope>
    <source>
        <strain evidence="2">NY0173</strain>
    </source>
</reference>
<feature type="region of interest" description="Disordered" evidence="1">
    <location>
        <begin position="219"/>
        <end position="239"/>
    </location>
</feature>